<proteinExistence type="inferred from homology"/>
<dbReference type="PRINTS" id="PR00080">
    <property type="entry name" value="SDRFAMILY"/>
</dbReference>
<dbReference type="InterPro" id="IPR036291">
    <property type="entry name" value="NAD(P)-bd_dom_sf"/>
</dbReference>
<accession>A0A7W9CBI7</accession>
<dbReference type="AlphaFoldDB" id="A0A7W9CBI7"/>
<dbReference type="RefSeq" id="WP_184282074.1">
    <property type="nucleotide sequence ID" value="NZ_BAAAPG010000001.1"/>
</dbReference>
<evidence type="ECO:0000256" key="2">
    <source>
        <dbReference type="ARBA" id="ARBA00023002"/>
    </source>
</evidence>
<comment type="similarity">
    <text evidence="1">Belongs to the short-chain dehydrogenases/reductases (SDR) family.</text>
</comment>
<reference evidence="3 4" key="1">
    <citation type="submission" date="2020-08" db="EMBL/GenBank/DDBJ databases">
        <title>Sequencing the genomes of 1000 actinobacteria strains.</title>
        <authorList>
            <person name="Klenk H.-P."/>
        </authorList>
    </citation>
    <scope>NUCLEOTIDE SEQUENCE [LARGE SCALE GENOMIC DNA]</scope>
    <source>
        <strain evidence="3 4">DSM 24823</strain>
    </source>
</reference>
<dbReference type="Pfam" id="PF13561">
    <property type="entry name" value="adh_short_C2"/>
    <property type="match status" value="1"/>
</dbReference>
<dbReference type="InterPro" id="IPR020904">
    <property type="entry name" value="Sc_DH/Rdtase_CS"/>
</dbReference>
<dbReference type="EMBL" id="JACHMU010000001">
    <property type="protein sequence ID" value="MBB5742567.1"/>
    <property type="molecule type" value="Genomic_DNA"/>
</dbReference>
<keyword evidence="4" id="KW-1185">Reference proteome</keyword>
<dbReference type="PROSITE" id="PS00061">
    <property type="entry name" value="ADH_SHORT"/>
    <property type="match status" value="1"/>
</dbReference>
<dbReference type="FunFam" id="3.40.50.720:FF:000084">
    <property type="entry name" value="Short-chain dehydrogenase reductase"/>
    <property type="match status" value="1"/>
</dbReference>
<keyword evidence="2" id="KW-0560">Oxidoreductase</keyword>
<dbReference type="PANTHER" id="PTHR24321:SF8">
    <property type="entry name" value="ESTRADIOL 17-BETA-DEHYDROGENASE 8-RELATED"/>
    <property type="match status" value="1"/>
</dbReference>
<name>A0A7W9CBI7_9MICO</name>
<evidence type="ECO:0000313" key="4">
    <source>
        <dbReference type="Proteomes" id="UP000517712"/>
    </source>
</evidence>
<evidence type="ECO:0000313" key="3">
    <source>
        <dbReference type="EMBL" id="MBB5742567.1"/>
    </source>
</evidence>
<dbReference type="Gene3D" id="3.40.50.720">
    <property type="entry name" value="NAD(P)-binding Rossmann-like Domain"/>
    <property type="match status" value="1"/>
</dbReference>
<organism evidence="3 4">
    <name type="scientific">Microbacterium ginsengiterrae</name>
    <dbReference type="NCBI Taxonomy" id="546115"/>
    <lineage>
        <taxon>Bacteria</taxon>
        <taxon>Bacillati</taxon>
        <taxon>Actinomycetota</taxon>
        <taxon>Actinomycetes</taxon>
        <taxon>Micrococcales</taxon>
        <taxon>Microbacteriaceae</taxon>
        <taxon>Microbacterium</taxon>
    </lineage>
</organism>
<dbReference type="CDD" id="cd05233">
    <property type="entry name" value="SDR_c"/>
    <property type="match status" value="1"/>
</dbReference>
<dbReference type="GO" id="GO:0016491">
    <property type="term" value="F:oxidoreductase activity"/>
    <property type="evidence" value="ECO:0007669"/>
    <property type="project" value="UniProtKB-KW"/>
</dbReference>
<gene>
    <name evidence="3" type="ORF">HD600_001064</name>
</gene>
<comment type="caution">
    <text evidence="3">The sequence shown here is derived from an EMBL/GenBank/DDBJ whole genome shotgun (WGS) entry which is preliminary data.</text>
</comment>
<protein>
    <submittedName>
        <fullName evidence="3">NAD(P)-dependent dehydrogenase (Short-subunit alcohol dehydrogenase family)</fullName>
    </submittedName>
</protein>
<dbReference type="SUPFAM" id="SSF51735">
    <property type="entry name" value="NAD(P)-binding Rossmann-fold domains"/>
    <property type="match status" value="1"/>
</dbReference>
<dbReference type="PRINTS" id="PR00081">
    <property type="entry name" value="GDHRDH"/>
</dbReference>
<dbReference type="Proteomes" id="UP000517712">
    <property type="component" value="Unassembled WGS sequence"/>
</dbReference>
<sequence>MAGSLPVYPDLRGRVVVLSGGSTGIGRAAAEQFLAQGCRVVNIDVAEADGAEFPTIRCDVRDEHAVMDALDQVIAEHGGLDVVFANAGITWAKTVSETSTAELEGVLAVNLVGVYNLVRHGYLRMRARDIRGSIVLTASPHAWRTTADLSAYAISKAGVLALSNALAIEGGPHGIRVNAVSPGAVDTPILRREAQTTGDEEGALRRWGAVRPAGRVGLPGEIAAAALFLASDAASFVTGSNMVVDGGMSAYLGGAMSVTEEEAS</sequence>
<dbReference type="PANTHER" id="PTHR24321">
    <property type="entry name" value="DEHYDROGENASES, SHORT CHAIN"/>
    <property type="match status" value="1"/>
</dbReference>
<dbReference type="InterPro" id="IPR002347">
    <property type="entry name" value="SDR_fam"/>
</dbReference>
<evidence type="ECO:0000256" key="1">
    <source>
        <dbReference type="ARBA" id="ARBA00006484"/>
    </source>
</evidence>